<dbReference type="InterPro" id="IPR033728">
    <property type="entry name" value="ThrRS_core"/>
</dbReference>
<keyword evidence="8 13" id="KW-0067">ATP-binding</keyword>
<dbReference type="HAMAP" id="MF_00184">
    <property type="entry name" value="Thr_tRNA_synth"/>
    <property type="match status" value="1"/>
</dbReference>
<dbReference type="Pfam" id="PF07973">
    <property type="entry name" value="tRNA_SAD"/>
    <property type="match status" value="1"/>
</dbReference>
<dbReference type="SUPFAM" id="SSF55186">
    <property type="entry name" value="ThrRS/AlaRS common domain"/>
    <property type="match status" value="1"/>
</dbReference>
<dbReference type="InterPro" id="IPR045864">
    <property type="entry name" value="aa-tRNA-synth_II/BPL/LPL"/>
</dbReference>
<dbReference type="GO" id="GO:0000049">
    <property type="term" value="F:tRNA binding"/>
    <property type="evidence" value="ECO:0007669"/>
    <property type="project" value="UniProtKB-KW"/>
</dbReference>
<dbReference type="GO" id="GO:0006435">
    <property type="term" value="P:threonyl-tRNA aminoacylation"/>
    <property type="evidence" value="ECO:0007669"/>
    <property type="project" value="UniProtKB-UniRule"/>
</dbReference>
<dbReference type="GO" id="GO:0046872">
    <property type="term" value="F:metal ion binding"/>
    <property type="evidence" value="ECO:0007669"/>
    <property type="project" value="UniProtKB-KW"/>
</dbReference>
<organism evidence="16 17">
    <name type="scientific">Uabimicrobium amorphum</name>
    <dbReference type="NCBI Taxonomy" id="2596890"/>
    <lineage>
        <taxon>Bacteria</taxon>
        <taxon>Pseudomonadati</taxon>
        <taxon>Planctomycetota</taxon>
        <taxon>Candidatus Uabimicrobiia</taxon>
        <taxon>Candidatus Uabimicrobiales</taxon>
        <taxon>Candidatus Uabimicrobiaceae</taxon>
        <taxon>Candidatus Uabimicrobium</taxon>
    </lineage>
</organism>
<evidence type="ECO:0000256" key="11">
    <source>
        <dbReference type="ARBA" id="ARBA00023146"/>
    </source>
</evidence>
<feature type="binding site" evidence="13">
    <location>
        <position position="342"/>
    </location>
    <ligand>
        <name>Zn(2+)</name>
        <dbReference type="ChEBI" id="CHEBI:29105"/>
        <note>catalytic</note>
    </ligand>
</feature>
<evidence type="ECO:0000256" key="5">
    <source>
        <dbReference type="ARBA" id="ARBA00022723"/>
    </source>
</evidence>
<sequence>MKAAEKTQEYKNSHIYRLRHSLAHIMAQAVLQIRPDAKLGFGPPVDNGFYYDFDFGDSPISDSDFKDIEKRMKKIVKQKQVFEASQKSLDETLQLLEETNQEYKIEYAKELVETGKAEGGQLGFYVNGPFIDMCEGPHLEDTGKVPKACFKLDKIAGSYWRGDEKRPMLTRIYALAFENVDELKDYIQRRELAKKREHRKLGAELDLFVIDDEVGVGLPMWLPNGTIIRDELEKWAHEVEFKAGYKRVSTPCITRSNLYHRSGHLPYYTEGMFPPMVIDDHDEYYLRPMNCPHHHKLYMSRPRSYRDLPIRLAEYGDVYRYEKHGSLAGILRVRAMSMNDAHIYCEQDQVKEEFTKVMQMYRFYYDHLRLGNFRVRLSLHDKDSEKFVDSEEEWVESENIVREVLRENNIDFDEEVGEAAFYGPKVDIQLSNVMGREETVSTCQLDFVMPERFDLEYTDRNGESQRPFILHRAPLSTHERMIAFLIELYGGAFPTWMSPVQVLIIPVNETVHEYAKQIESRLFDNMLRVETDLSGDTFNKKIRRGVTRKIPNIWIIGNNEMEEQAITWRRYCVKDQVKLNIDKACANLIRWRDERIMDNFDDIVIDE</sequence>
<evidence type="ECO:0000256" key="4">
    <source>
        <dbReference type="ARBA" id="ARBA00022598"/>
    </source>
</evidence>
<comment type="subcellular location">
    <subcellularLocation>
        <location evidence="13">Cytoplasm</location>
    </subcellularLocation>
</comment>
<evidence type="ECO:0000256" key="9">
    <source>
        <dbReference type="ARBA" id="ARBA00022884"/>
    </source>
</evidence>
<proteinExistence type="inferred from homology"/>
<evidence type="ECO:0000313" key="16">
    <source>
        <dbReference type="EMBL" id="BBM82786.1"/>
    </source>
</evidence>
<keyword evidence="11 13" id="KW-0030">Aminoacyl-tRNA synthetase</keyword>
<dbReference type="EMBL" id="AP019860">
    <property type="protein sequence ID" value="BBM82786.1"/>
    <property type="molecule type" value="Genomic_DNA"/>
</dbReference>
<dbReference type="Pfam" id="PF00587">
    <property type="entry name" value="tRNA-synt_2b"/>
    <property type="match status" value="1"/>
</dbReference>
<dbReference type="InterPro" id="IPR002320">
    <property type="entry name" value="Thr-tRNA-ligase_IIa"/>
</dbReference>
<evidence type="ECO:0000256" key="13">
    <source>
        <dbReference type="HAMAP-Rule" id="MF_00184"/>
    </source>
</evidence>
<evidence type="ECO:0000256" key="2">
    <source>
        <dbReference type="ARBA" id="ARBA00022490"/>
    </source>
</evidence>
<evidence type="ECO:0000259" key="15">
    <source>
        <dbReference type="PROSITE" id="PS50862"/>
    </source>
</evidence>
<dbReference type="EC" id="6.1.1.3" evidence="13"/>
<keyword evidence="7 13" id="KW-0862">Zinc</keyword>
<comment type="cofactor">
    <cofactor evidence="13">
        <name>Zn(2+)</name>
        <dbReference type="ChEBI" id="CHEBI:29105"/>
    </cofactor>
    <text evidence="13">Binds 1 zinc ion per subunit.</text>
</comment>
<keyword evidence="5 13" id="KW-0479">Metal-binding</keyword>
<keyword evidence="3 13" id="KW-0820">tRNA-binding</keyword>
<dbReference type="OrthoDB" id="9802304at2"/>
<dbReference type="Gene3D" id="3.30.930.10">
    <property type="entry name" value="Bira Bifunctional Protein, Domain 2"/>
    <property type="match status" value="1"/>
</dbReference>
<dbReference type="PANTHER" id="PTHR11451">
    <property type="entry name" value="THREONINE-TRNA LIGASE"/>
    <property type="match status" value="1"/>
</dbReference>
<evidence type="ECO:0000256" key="6">
    <source>
        <dbReference type="ARBA" id="ARBA00022741"/>
    </source>
</evidence>
<dbReference type="SUPFAM" id="SSF55681">
    <property type="entry name" value="Class II aaRS and biotin synthetases"/>
    <property type="match status" value="1"/>
</dbReference>
<dbReference type="InterPro" id="IPR018163">
    <property type="entry name" value="Thr/Ala-tRNA-synth_IIc_edit"/>
</dbReference>
<keyword evidence="9 13" id="KW-0694">RNA-binding</keyword>
<reference evidence="16 17" key="1">
    <citation type="submission" date="2019-08" db="EMBL/GenBank/DDBJ databases">
        <title>Complete genome sequence of Candidatus Uab amorphum.</title>
        <authorList>
            <person name="Shiratori T."/>
            <person name="Suzuki S."/>
            <person name="Kakizawa Y."/>
            <person name="Ishida K."/>
        </authorList>
    </citation>
    <scope>NUCLEOTIDE SEQUENCE [LARGE SCALE GENOMIC DNA]</scope>
    <source>
        <strain evidence="16 17">SRT547</strain>
    </source>
</reference>
<evidence type="ECO:0000256" key="10">
    <source>
        <dbReference type="ARBA" id="ARBA00022917"/>
    </source>
</evidence>
<keyword evidence="2 13" id="KW-0963">Cytoplasm</keyword>
<dbReference type="InterPro" id="IPR002314">
    <property type="entry name" value="aa-tRNA-synt_IIb"/>
</dbReference>
<evidence type="ECO:0000256" key="7">
    <source>
        <dbReference type="ARBA" id="ARBA00022833"/>
    </source>
</evidence>
<dbReference type="AlphaFoldDB" id="A0A5S9IJU1"/>
<keyword evidence="14" id="KW-0175">Coiled coil</keyword>
<dbReference type="FunFam" id="3.30.930.10:FF:000002">
    <property type="entry name" value="Threonine--tRNA ligase"/>
    <property type="match status" value="1"/>
</dbReference>
<dbReference type="InterPro" id="IPR012947">
    <property type="entry name" value="tRNA_SAD"/>
</dbReference>
<keyword evidence="17" id="KW-1185">Reference proteome</keyword>
<dbReference type="GO" id="GO:0005737">
    <property type="term" value="C:cytoplasm"/>
    <property type="evidence" value="ECO:0007669"/>
    <property type="project" value="UniProtKB-SubCell"/>
</dbReference>
<comment type="similarity">
    <text evidence="1 13">Belongs to the class-II aminoacyl-tRNA synthetase family.</text>
</comment>
<dbReference type="Gene3D" id="3.30.980.10">
    <property type="entry name" value="Threonyl-trna Synthetase, Chain A, domain 2"/>
    <property type="match status" value="1"/>
</dbReference>
<name>A0A5S9IJU1_UABAM</name>
<dbReference type="InterPro" id="IPR036621">
    <property type="entry name" value="Anticodon-bd_dom_sf"/>
</dbReference>
<dbReference type="PANTHER" id="PTHR11451:SF56">
    <property type="entry name" value="THREONINE--TRNA LIGASE 1"/>
    <property type="match status" value="1"/>
</dbReference>
<comment type="caution">
    <text evidence="13">Lacks conserved residue(s) required for the propagation of feature annotation.</text>
</comment>
<comment type="catalytic activity">
    <reaction evidence="12 13">
        <text>tRNA(Thr) + L-threonine + ATP = L-threonyl-tRNA(Thr) + AMP + diphosphate + H(+)</text>
        <dbReference type="Rhea" id="RHEA:24624"/>
        <dbReference type="Rhea" id="RHEA-COMP:9670"/>
        <dbReference type="Rhea" id="RHEA-COMP:9704"/>
        <dbReference type="ChEBI" id="CHEBI:15378"/>
        <dbReference type="ChEBI" id="CHEBI:30616"/>
        <dbReference type="ChEBI" id="CHEBI:33019"/>
        <dbReference type="ChEBI" id="CHEBI:57926"/>
        <dbReference type="ChEBI" id="CHEBI:78442"/>
        <dbReference type="ChEBI" id="CHEBI:78534"/>
        <dbReference type="ChEBI" id="CHEBI:456215"/>
        <dbReference type="EC" id="6.1.1.3"/>
    </reaction>
</comment>
<dbReference type="NCBIfam" id="TIGR00418">
    <property type="entry name" value="thrS"/>
    <property type="match status" value="1"/>
</dbReference>
<dbReference type="PRINTS" id="PR01047">
    <property type="entry name" value="TRNASYNTHTHR"/>
</dbReference>
<evidence type="ECO:0000313" key="17">
    <source>
        <dbReference type="Proteomes" id="UP000326354"/>
    </source>
</evidence>
<keyword evidence="6 13" id="KW-0547">Nucleotide-binding</keyword>
<gene>
    <name evidence="13" type="primary">thrS</name>
    <name evidence="16" type="ORF">UABAM_01129</name>
</gene>
<dbReference type="InterPro" id="IPR006195">
    <property type="entry name" value="aa-tRNA-synth_II"/>
</dbReference>
<evidence type="ECO:0000256" key="12">
    <source>
        <dbReference type="ARBA" id="ARBA00049515"/>
    </source>
</evidence>
<keyword evidence="4 13" id="KW-0436">Ligase</keyword>
<feature type="binding site" evidence="13">
    <location>
        <position position="291"/>
    </location>
    <ligand>
        <name>Zn(2+)</name>
        <dbReference type="ChEBI" id="CHEBI:29105"/>
        <note>catalytic</note>
    </ligand>
</feature>
<feature type="binding site" evidence="13">
    <location>
        <position position="471"/>
    </location>
    <ligand>
        <name>Zn(2+)</name>
        <dbReference type="ChEBI" id="CHEBI:29105"/>
        <note>catalytic</note>
    </ligand>
</feature>
<feature type="coiled-coil region" evidence="14">
    <location>
        <begin position="82"/>
        <end position="113"/>
    </location>
</feature>
<dbReference type="SMART" id="SM00863">
    <property type="entry name" value="tRNA_SAD"/>
    <property type="match status" value="1"/>
</dbReference>
<dbReference type="Gene3D" id="3.40.50.800">
    <property type="entry name" value="Anticodon-binding domain"/>
    <property type="match status" value="1"/>
</dbReference>
<keyword evidence="10 13" id="KW-0648">Protein biosynthesis</keyword>
<feature type="domain" description="Aminoacyl-transfer RNA synthetases class-II family profile" evidence="15">
    <location>
        <begin position="228"/>
        <end position="494"/>
    </location>
</feature>
<evidence type="ECO:0000256" key="3">
    <source>
        <dbReference type="ARBA" id="ARBA00022555"/>
    </source>
</evidence>
<dbReference type="RefSeq" id="WP_151967017.1">
    <property type="nucleotide sequence ID" value="NZ_AP019860.1"/>
</dbReference>
<dbReference type="GO" id="GO:0004829">
    <property type="term" value="F:threonine-tRNA ligase activity"/>
    <property type="evidence" value="ECO:0007669"/>
    <property type="project" value="UniProtKB-UniRule"/>
</dbReference>
<evidence type="ECO:0000256" key="1">
    <source>
        <dbReference type="ARBA" id="ARBA00008226"/>
    </source>
</evidence>
<dbReference type="InterPro" id="IPR004154">
    <property type="entry name" value="Anticodon-bd"/>
</dbReference>
<comment type="subunit">
    <text evidence="13">Homodimer.</text>
</comment>
<dbReference type="PROSITE" id="PS50862">
    <property type="entry name" value="AA_TRNA_LIGASE_II"/>
    <property type="match status" value="1"/>
</dbReference>
<dbReference type="Gene3D" id="3.30.54.20">
    <property type="match status" value="1"/>
</dbReference>
<dbReference type="GO" id="GO:0005524">
    <property type="term" value="F:ATP binding"/>
    <property type="evidence" value="ECO:0007669"/>
    <property type="project" value="UniProtKB-UniRule"/>
</dbReference>
<dbReference type="KEGG" id="uam:UABAM_01129"/>
<dbReference type="Pfam" id="PF03129">
    <property type="entry name" value="HGTP_anticodon"/>
    <property type="match status" value="1"/>
</dbReference>
<dbReference type="FunFam" id="3.30.980.10:FF:000005">
    <property type="entry name" value="Threonyl-tRNA synthetase, mitochondrial"/>
    <property type="match status" value="1"/>
</dbReference>
<dbReference type="SUPFAM" id="SSF52954">
    <property type="entry name" value="Class II aaRS ABD-related"/>
    <property type="match status" value="1"/>
</dbReference>
<accession>A0A5S9IJU1</accession>
<dbReference type="Proteomes" id="UP000326354">
    <property type="component" value="Chromosome"/>
</dbReference>
<evidence type="ECO:0000256" key="14">
    <source>
        <dbReference type="SAM" id="Coils"/>
    </source>
</evidence>
<protein>
    <recommendedName>
        <fullName evidence="13">Threonine--tRNA ligase</fullName>
        <ecNumber evidence="13">6.1.1.3</ecNumber>
    </recommendedName>
    <alternativeName>
        <fullName evidence="13">Threonyl-tRNA synthetase</fullName>
        <shortName evidence="13">ThrRS</shortName>
    </alternativeName>
</protein>
<evidence type="ECO:0000256" key="8">
    <source>
        <dbReference type="ARBA" id="ARBA00022840"/>
    </source>
</evidence>
<dbReference type="CDD" id="cd00771">
    <property type="entry name" value="ThrRS_core"/>
    <property type="match status" value="1"/>
</dbReference>